<dbReference type="Proteomes" id="UP000288351">
    <property type="component" value="Unassembled WGS sequence"/>
</dbReference>
<dbReference type="eggNOG" id="ENOG5033R86">
    <property type="taxonomic scope" value="Bacteria"/>
</dbReference>
<name>A0A059WKN2_STRNR</name>
<evidence type="ECO:0000313" key="1">
    <source>
        <dbReference type="EMBL" id="GCB87557.1"/>
    </source>
</evidence>
<dbReference type="EMBL" id="BHXC01000001">
    <property type="protein sequence ID" value="GCB87557.1"/>
    <property type="molecule type" value="Genomic_DNA"/>
</dbReference>
<proteinExistence type="predicted"/>
<reference evidence="1 2" key="1">
    <citation type="journal article" date="2019" name="Microbiol. Resour. Announc.">
        <title>Draft Genome Sequence of the Most Traditional epsilon-Poly-l-Lysine Producer, Streptomyces albulus NBRC14147.</title>
        <authorList>
            <person name="Yamanaka K."/>
            <person name="Hamano Y."/>
        </authorList>
    </citation>
    <scope>NUCLEOTIDE SEQUENCE [LARGE SCALE GENOMIC DNA]</scope>
    <source>
        <strain evidence="1 2">NBRC 14147</strain>
    </source>
</reference>
<evidence type="ECO:0000313" key="2">
    <source>
        <dbReference type="Proteomes" id="UP000288351"/>
    </source>
</evidence>
<gene>
    <name evidence="1" type="ORF">SALB_00208</name>
</gene>
<dbReference type="AlphaFoldDB" id="A0A059WKN2"/>
<dbReference type="RefSeq" id="WP_016576640.1">
    <property type="nucleotide sequence ID" value="NZ_BHXC01000001.1"/>
</dbReference>
<organism evidence="1 2">
    <name type="scientific">Streptomyces noursei</name>
    <name type="common">Streptomyces albulus</name>
    <dbReference type="NCBI Taxonomy" id="1971"/>
    <lineage>
        <taxon>Bacteria</taxon>
        <taxon>Bacillati</taxon>
        <taxon>Actinomycetota</taxon>
        <taxon>Actinomycetes</taxon>
        <taxon>Kitasatosporales</taxon>
        <taxon>Streptomycetaceae</taxon>
        <taxon>Streptomyces</taxon>
    </lineage>
</organism>
<comment type="caution">
    <text evidence="1">The sequence shown here is derived from an EMBL/GenBank/DDBJ whole genome shotgun (WGS) entry which is preliminary data.</text>
</comment>
<accession>A0A059WKN2</accession>
<dbReference type="STRING" id="68570.DC74_7996"/>
<protein>
    <submittedName>
        <fullName evidence="1">Uncharacterized protein</fullName>
    </submittedName>
</protein>
<sequence length="374" mass="40698">MAIVTQQRVGNGTASDFTGEIDWSIDTVPDPVTVSPASGSVELADIILVGSRSIPGEIQVSQIDVDIDHGNEAWHLALDLGGIQASNNLGWTHTVSGNRITFKPTSGHAVIDNERGITLQVNKLRISRKVGTGAVIIGTKWRANESSGWRTDEAVKAVGKFPPGFYLDNFKADPLIIENGDSVTLTWDRSSGATQTLLYENAEIDVTDYTKFEVKNLSRNTMFYLRSRVQQGTDYAERVLNTYVTVNQPDLEIRNLTVRGRVHGNLNADKVTAAVVSEPGSLPWQRKNTITATAGYQTTAPTYGFLQCNNKGNGNYQGTVVLEVGTTGVMSRFEVEARQCSTILVKEGDTIKITAVGSVNHETSWYSIGRLAFG</sequence>